<dbReference type="OrthoDB" id="3214426at2"/>
<feature type="signal peptide" evidence="1">
    <location>
        <begin position="1"/>
        <end position="30"/>
    </location>
</feature>
<keyword evidence="3" id="KW-1185">Reference proteome</keyword>
<name>A0A2I2KUH7_9ACTN</name>
<dbReference type="AlphaFoldDB" id="A0A2I2KUH7"/>
<proteinExistence type="predicted"/>
<feature type="chain" id="PRO_5014140723" evidence="1">
    <location>
        <begin position="31"/>
        <end position="122"/>
    </location>
</feature>
<evidence type="ECO:0000256" key="1">
    <source>
        <dbReference type="SAM" id="SignalP"/>
    </source>
</evidence>
<protein>
    <submittedName>
        <fullName evidence="2">Uncharacterized protein</fullName>
    </submittedName>
</protein>
<reference evidence="2 3" key="1">
    <citation type="submission" date="2017-06" db="EMBL/GenBank/DDBJ databases">
        <authorList>
            <person name="Kim H.J."/>
            <person name="Triplett B.A."/>
        </authorList>
    </citation>
    <scope>NUCLEOTIDE SEQUENCE [LARGE SCALE GENOMIC DNA]</scope>
    <source>
        <strain evidence="2">FRACA_ARgP5</strain>
    </source>
</reference>
<organism evidence="2 3">
    <name type="scientific">Frankia canadensis</name>
    <dbReference type="NCBI Taxonomy" id="1836972"/>
    <lineage>
        <taxon>Bacteria</taxon>
        <taxon>Bacillati</taxon>
        <taxon>Actinomycetota</taxon>
        <taxon>Actinomycetes</taxon>
        <taxon>Frankiales</taxon>
        <taxon>Frankiaceae</taxon>
        <taxon>Frankia</taxon>
    </lineage>
</organism>
<evidence type="ECO:0000313" key="3">
    <source>
        <dbReference type="Proteomes" id="UP000234331"/>
    </source>
</evidence>
<gene>
    <name evidence="2" type="ORF">FRACA_320007</name>
</gene>
<keyword evidence="1" id="KW-0732">Signal</keyword>
<dbReference type="EMBL" id="FZMO01000246">
    <property type="protein sequence ID" value="SNQ49308.1"/>
    <property type="molecule type" value="Genomic_DNA"/>
</dbReference>
<sequence length="122" mass="12220">MRGMSNLWKAVLTAGMGASLAVLSAVPAGAATINNPLTVTGGVRCVVGSAESLLITGGGESHGATVRPGGTFAVTFGNPTLPGTATATVRCDIAGRRTYASTTFPFYRPGGGQPLVVNLTVR</sequence>
<dbReference type="Proteomes" id="UP000234331">
    <property type="component" value="Unassembled WGS sequence"/>
</dbReference>
<evidence type="ECO:0000313" key="2">
    <source>
        <dbReference type="EMBL" id="SNQ49308.1"/>
    </source>
</evidence>
<accession>A0A2I2KUH7</accession>